<keyword evidence="1" id="KW-0175">Coiled coil</keyword>
<keyword evidence="4" id="KW-1185">Reference proteome</keyword>
<gene>
    <name evidence="3" type="ORF">NESM_000573800</name>
</gene>
<dbReference type="EMBL" id="JAECZO010000074">
    <property type="protein sequence ID" value="KAK7196370.1"/>
    <property type="molecule type" value="Genomic_DNA"/>
</dbReference>
<evidence type="ECO:0000313" key="3">
    <source>
        <dbReference type="EMBL" id="KAK7196370.1"/>
    </source>
</evidence>
<name>A0AAW0ETK6_9TRYP</name>
<feature type="coiled-coil region" evidence="1">
    <location>
        <begin position="351"/>
        <end position="438"/>
    </location>
</feature>
<sequence length="468" mass="51543">MSFTLMACTDVRAQKVNIELPFDQPPATVEVLRAILERLFRQEEEAIKYAMGFTDTRPCEPFTINRLQRYDDDAQSWEDVTSIDALQTYDQLYVFRKNSTKADISTQRELPPPRMSDYFHDAATSASFLTPHVATRAREHSSGAAAAAAAAAVGATISPITGASAGASRARYDGSVSPLLARTSGGMGSSPYPTGSVGGAAAARASERYTGEDPYPASTALPVSGGTAAAAGGAAPPTPPPSSSSFYYKERTTPERVEYLFRLGSQPNGGAALTEKSFEHLFRMAGIAFPVEVLQDLFAHFATSGGAAVGGVAAMSEDRFQDFASNFPVLVNIAYQRLTNQDREEAIRTAQRETGKQVEHARRQLQELEARLAAARREAQQAEQRQARLQEDLHDLHQQRDPEYCQEEQKLLDKEVSVFRYRERLSREERDYERLAIERRKRAVAATARARSNSPQGTYDPNRYGPRD</sequence>
<feature type="compositionally biased region" description="Low complexity" evidence="2">
    <location>
        <begin position="224"/>
        <end position="235"/>
    </location>
</feature>
<evidence type="ECO:0000256" key="2">
    <source>
        <dbReference type="SAM" id="MobiDB-lite"/>
    </source>
</evidence>
<dbReference type="Gene3D" id="3.10.20.650">
    <property type="match status" value="1"/>
</dbReference>
<dbReference type="Proteomes" id="UP001430356">
    <property type="component" value="Unassembled WGS sequence"/>
</dbReference>
<evidence type="ECO:0000256" key="1">
    <source>
        <dbReference type="SAM" id="Coils"/>
    </source>
</evidence>
<dbReference type="AlphaFoldDB" id="A0AAW0ETK6"/>
<organism evidence="3 4">
    <name type="scientific">Novymonas esmeraldas</name>
    <dbReference type="NCBI Taxonomy" id="1808958"/>
    <lineage>
        <taxon>Eukaryota</taxon>
        <taxon>Discoba</taxon>
        <taxon>Euglenozoa</taxon>
        <taxon>Kinetoplastea</taxon>
        <taxon>Metakinetoplastina</taxon>
        <taxon>Trypanosomatida</taxon>
        <taxon>Trypanosomatidae</taxon>
        <taxon>Novymonas</taxon>
    </lineage>
</organism>
<proteinExistence type="predicted"/>
<feature type="region of interest" description="Disordered" evidence="2">
    <location>
        <begin position="441"/>
        <end position="468"/>
    </location>
</feature>
<evidence type="ECO:0000313" key="4">
    <source>
        <dbReference type="Proteomes" id="UP001430356"/>
    </source>
</evidence>
<accession>A0AAW0ETK6</accession>
<comment type="caution">
    <text evidence="3">The sequence shown here is derived from an EMBL/GenBank/DDBJ whole genome shotgun (WGS) entry which is preliminary data.</text>
</comment>
<feature type="region of interest" description="Disordered" evidence="2">
    <location>
        <begin position="184"/>
        <end position="245"/>
    </location>
</feature>
<reference evidence="3 4" key="1">
    <citation type="journal article" date="2021" name="MBio">
        <title>A New Model Trypanosomatid, Novymonas esmeraldas: Genomic Perception of Its 'Candidatus Pandoraea novymonadis' Endosymbiont.</title>
        <authorList>
            <person name="Zakharova A."/>
            <person name="Saura A."/>
            <person name="Butenko A."/>
            <person name="Podesvova L."/>
            <person name="Warmusova S."/>
            <person name="Kostygov A.Y."/>
            <person name="Nenarokova A."/>
            <person name="Lukes J."/>
            <person name="Opperdoes F.R."/>
            <person name="Yurchenko V."/>
        </authorList>
    </citation>
    <scope>NUCLEOTIDE SEQUENCE [LARGE SCALE GENOMIC DNA]</scope>
    <source>
        <strain evidence="3 4">E262AT.01</strain>
    </source>
</reference>
<protein>
    <submittedName>
        <fullName evidence="3">Uncharacterized protein</fullName>
    </submittedName>
</protein>